<feature type="compositionally biased region" description="Basic and acidic residues" evidence="2">
    <location>
        <begin position="1401"/>
        <end position="1641"/>
    </location>
</feature>
<feature type="coiled-coil region" evidence="1">
    <location>
        <begin position="1928"/>
        <end position="1984"/>
    </location>
</feature>
<gene>
    <name evidence="4" type="primary">ravA</name>
    <name evidence="4" type="ORF">AK812_SmicGene9851</name>
</gene>
<feature type="compositionally biased region" description="Basic and acidic residues" evidence="2">
    <location>
        <begin position="667"/>
        <end position="676"/>
    </location>
</feature>
<dbReference type="InterPro" id="IPR050513">
    <property type="entry name" value="RavA_ATPases"/>
</dbReference>
<protein>
    <submittedName>
        <fullName evidence="4">ATPase RavA</fullName>
    </submittedName>
</protein>
<evidence type="ECO:0000256" key="2">
    <source>
        <dbReference type="SAM" id="MobiDB-lite"/>
    </source>
</evidence>
<feature type="coiled-coil region" evidence="1">
    <location>
        <begin position="1684"/>
        <end position="1722"/>
    </location>
</feature>
<proteinExistence type="predicted"/>
<dbReference type="CDD" id="cd00009">
    <property type="entry name" value="AAA"/>
    <property type="match status" value="1"/>
</dbReference>
<dbReference type="OrthoDB" id="47330at2759"/>
<dbReference type="Gene3D" id="3.40.50.300">
    <property type="entry name" value="P-loop containing nucleotide triphosphate hydrolases"/>
    <property type="match status" value="1"/>
</dbReference>
<dbReference type="PANTHER" id="PTHR32204:SF0">
    <property type="entry name" value="ATPASE RAVA"/>
    <property type="match status" value="1"/>
</dbReference>
<dbReference type="InterPro" id="IPR045427">
    <property type="entry name" value="MoxR"/>
</dbReference>
<dbReference type="InterPro" id="IPR003593">
    <property type="entry name" value="AAA+_ATPase"/>
</dbReference>
<dbReference type="PANTHER" id="PTHR32204">
    <property type="entry name" value="ATPASE RAVA"/>
    <property type="match status" value="1"/>
</dbReference>
<organism evidence="4 5">
    <name type="scientific">Symbiodinium microadriaticum</name>
    <name type="common">Dinoflagellate</name>
    <name type="synonym">Zooxanthella microadriatica</name>
    <dbReference type="NCBI Taxonomy" id="2951"/>
    <lineage>
        <taxon>Eukaryota</taxon>
        <taxon>Sar</taxon>
        <taxon>Alveolata</taxon>
        <taxon>Dinophyceae</taxon>
        <taxon>Suessiales</taxon>
        <taxon>Symbiodiniaceae</taxon>
        <taxon>Symbiodinium</taxon>
    </lineage>
</organism>
<keyword evidence="5" id="KW-1185">Reference proteome</keyword>
<comment type="caution">
    <text evidence="4">The sequence shown here is derived from an EMBL/GenBank/DDBJ whole genome shotgun (WGS) entry which is preliminary data.</text>
</comment>
<feature type="compositionally biased region" description="Basic and acidic residues" evidence="2">
    <location>
        <begin position="2688"/>
        <end position="2701"/>
    </location>
</feature>
<evidence type="ECO:0000259" key="3">
    <source>
        <dbReference type="SMART" id="SM00382"/>
    </source>
</evidence>
<feature type="region of interest" description="Disordered" evidence="2">
    <location>
        <begin position="656"/>
        <end position="676"/>
    </location>
</feature>
<feature type="domain" description="AAA+ ATPase" evidence="3">
    <location>
        <begin position="797"/>
        <end position="939"/>
    </location>
</feature>
<dbReference type="Pfam" id="PF17868">
    <property type="entry name" value="AAA_lid_8"/>
    <property type="match status" value="1"/>
</dbReference>
<dbReference type="SUPFAM" id="SSF52540">
    <property type="entry name" value="P-loop containing nucleoside triphosphate hydrolases"/>
    <property type="match status" value="1"/>
</dbReference>
<reference evidence="4 5" key="1">
    <citation type="submission" date="2016-02" db="EMBL/GenBank/DDBJ databases">
        <title>Genome analysis of coral dinoflagellate symbionts highlights evolutionary adaptations to a symbiotic lifestyle.</title>
        <authorList>
            <person name="Aranda M."/>
            <person name="Li Y."/>
            <person name="Liew Y.J."/>
            <person name="Baumgarten S."/>
            <person name="Simakov O."/>
            <person name="Wilson M."/>
            <person name="Piel J."/>
            <person name="Ashoor H."/>
            <person name="Bougouffa S."/>
            <person name="Bajic V.B."/>
            <person name="Ryu T."/>
            <person name="Ravasi T."/>
            <person name="Bayer T."/>
            <person name="Micklem G."/>
            <person name="Kim H."/>
            <person name="Bhak J."/>
            <person name="Lajeunesse T.C."/>
            <person name="Voolstra C.R."/>
        </authorList>
    </citation>
    <scope>NUCLEOTIDE SEQUENCE [LARGE SCALE GENOMIC DNA]</scope>
    <source>
        <strain evidence="4 5">CCMP2467</strain>
    </source>
</reference>
<dbReference type="InterPro" id="IPR041538">
    <property type="entry name" value="RavA-like_AAA_lid"/>
</dbReference>
<name>A0A1Q9EH95_SYMMI</name>
<sequence length="2757" mass="309653">MKTAGLFRYQELALGEYTMPVLGMLSVFDWSEMGDKEKTWSGCDPSAVPPGRTPVPCPRAAMDFCMIWDLGREWFVVKKAEVRMAEDQTLIPHVRMGVEAREQIVTPKGLEELPQPCFPVISEFASRGLQMVSCQLKQDAPVTVPTHPLKKFAEAFTRNFDLIAERKSVIFHLRELAKASVMAKYLVDSKARIDPSWYRLADEIVKGAPPEPHMEIPQLWNMRGNSRIKLKNGRLIDMVTGGQSKLQAIYGGVESLRGTQRPFLGRPMFMPQRFQLGQREMPQGVDLNLDKFSLSTEERFRGRLPPCSGDAKSLEGRTTLGKAPLAFLSSLRRKSWNGMKMDDQKLLLNIFDVSQCDRTEEGDAFTPPDPNLEYIVKVRSLVGEEWVVLEERGIRDRRRVRFADKNFVMAAWTANPGNEFPRSWTSRFQVENEGRISYTAPTKFGWVKLDVDENFKHSLLEDEFDQVTEDGVAFRIYKLGSLEVRTIQEVEEPEMVHALSLADLLGESADKNRVVVFSSRAVSWETKGSKTQDVLGKETLSRCRVYVEAMEHEDRNSLAKLLFTADCKEGLRMCDVRKHFEAQPRDTDGEHRKRYAKALYVFTTGRSLKGKWGGSARRYTAPPMRGLGVQALGRSSEFMNVAWPASDVARQELWAPGSLSHPPASRNDGRSEHRPDVLGPRIIWPLSRPRRETAGDCAGPLAVAASVSWASPHFCKRSGWRRRSTRSTLARFAWSEATEQKINAVAQQKIESWLAADPEVPEVSALAERISTAVADLEEGLIERSLEVRILLLAAFCAEHVLLLGPPGTAKSLLARRLTRFVGTDAVFFERLLTRFSVPEELFGPLSLKSLERDEYVRKTTGYLPEASVAFVDEIFKANSAILNTLLSLVNERVFDNGPERVAVPLQCLVAASNEAPESEELEALYDRLLFRLLVKPVSDVRVPDLVKATCLKPPGAAGDAKTGSFAVGLEDAQHAQELAGTVKVGPKVVEVLVDCRRFFAKLQPAVQLSDRRLGQSVRMMQVAAWTCGRSEVELCDCVLLGHVFWSSPEHCEQFQAYLRGRLARTRRRQLSSILGGLLERVESGATSAEDLLRELEAFRRAITQEICSFERQRCLAKSHPWLAIEETAAWDALLATALEGLRTLLYDVAALSAAAELGGDVPVEWLRLCQGRGQRWTGTGDGDREDDDVDETFTVGKHKGRLFSEVATEDEDYCRMVQRKVSEGSFSGESILDKQVTAFVAYLKLQRHVELIYGPTIAHDGRRYKKETRSASGGDDTGMRRGDNDDFCGPKLQTILLCTSILCKRRGRKYSIGFFGSWYLDDAGLEHGRRAYCCGGSVSKAAAQVTSYVCLNAREQEVLQLRTVLFSSDPKPRSKLMQEVDQVGIHKKNSEGSENNQENNKSEKPKEAKPEDADKKEPQDKKEEKDASKDDKKEEKKEDKKEDKTEDKKEDKKEEKKEDKQDEKKEDKKDEKKDEKKEDKKEDKTEDKKEDKKEESKEEKKQDKKEDQKEEKKEDKQDEKKEDKKDEKKEEKKEDKKEEKPKDTEKDGKSEGDKVEQKSEKDEKKETEKKEAAGDKPKEEAKVEKDAEKKEDKKEEKKKDSEGKKEEKKESAEPKKEQKSEAKADDKKEKPKESKPEAPRKPPPGPVQDAAGQKLSGHVASIASQDGGEAALKGIREFFGSREAELEKALEAQKKRQEKMIAEMERQTEEIQKKMEAQIAEEVRVGTELKERIEALQETYTSVSDQLEMSQISNEKLQVDRDELRQDVQKLEEMLKEEQERNEKNKKDAEEAARQKEEQLAKLEEKKKELTITVRLTSSRNETSQVVSELKTARKENAALEDKVRSVEESLKASKEQQEAKWVLAAAVRSVDACAVAVFHILPCGQLLNAKLTEVMAEGDQLRKETEILKEAAVEAAGREQNYYQMMKKFAKKSKELEERLPVMEEENQKLLARISQVSTSENEELAKELQSRDQDIEKLSEDLEAWALLQLQAAATTFLSVRPREEFKQHAEKKFRAAEDKIWETTEKVVKAKAETKYAMLGGRIKEAQRARSSRGKKGDGEGNLFLDRGAFIILIKVRAEADKAAAAQAKAEQAASDKEKAIKADKKEAIAKADAARKAAEEQARREARDAFKAKQAAEDAKAEKVYALQDAADAKKAAEKATQEAIRAADEAIAAADKKVNEQTAAAEAAKQAKEKAEVAKADALEDFDDFYCRRLQEALAARRVAEEADAAKKAVQEAQEAQAKLMEQAEKARKAAEDVQWDLPMRVEAHLAELVVQLLKWGYEMLSKVGLQYAHRERQPFLVESQSNGKTEGGKITCAARLVPVLLLWGVVDGSWLLVLGFFGSGLRSWRMVSHGASMPCSRMKLGIVLLLAVVSVAHKVQRNVVLRSRLNGVVATPQQQLRTCNAYPYEAAIDIFRGKEKLTTDKQLPYRQCRDFDVSLKENDKLDFKIGNVTTGTFSVSELPQSNALLLLVIYRHDVESTAVSFESHMFMADEPNPQVAVIDTFLGTTAFRPIIYSGNLSETLRFGRVISLSPGDYAIHLQNDANATQDVVPVRARKGDKYVVLRSGIQAQRGPSFQQVDSRMLYMLSVAAGESQLIELVEGGFSCGRLHFHLEAMKLAALRAAVQKGLAAVRMNKQGRHRPFSSIVPEAAEAKGKDATSNLDVTLVKTSPDAVSSPRVSDLKRGASKEDADFSGHQLLLPGGSEELDDTAEEPLDVQAPRITRVNCLDDDEFEALRRRALHLARRDMR</sequence>
<feature type="coiled-coil region" evidence="1">
    <location>
        <begin position="2087"/>
        <end position="2263"/>
    </location>
</feature>
<evidence type="ECO:0000313" key="5">
    <source>
        <dbReference type="Proteomes" id="UP000186817"/>
    </source>
</evidence>
<feature type="region of interest" description="Disordered" evidence="2">
    <location>
        <begin position="1386"/>
        <end position="1667"/>
    </location>
</feature>
<dbReference type="Pfam" id="PF20030">
    <property type="entry name" value="bpMoxR"/>
    <property type="match status" value="1"/>
</dbReference>
<accession>A0A1Q9EH95</accession>
<dbReference type="Proteomes" id="UP000186817">
    <property type="component" value="Unassembled WGS sequence"/>
</dbReference>
<feature type="region of interest" description="Disordered" evidence="2">
    <location>
        <begin position="1775"/>
        <end position="1798"/>
    </location>
</feature>
<evidence type="ECO:0000313" key="4">
    <source>
        <dbReference type="EMBL" id="OLQ06806.1"/>
    </source>
</evidence>
<dbReference type="InterPro" id="IPR027417">
    <property type="entry name" value="P-loop_NTPase"/>
</dbReference>
<keyword evidence="1" id="KW-0175">Coiled coil</keyword>
<evidence type="ECO:0000256" key="1">
    <source>
        <dbReference type="SAM" id="Coils"/>
    </source>
</evidence>
<feature type="region of interest" description="Disordered" evidence="2">
    <location>
        <begin position="1264"/>
        <end position="1283"/>
    </location>
</feature>
<feature type="region of interest" description="Disordered" evidence="2">
    <location>
        <begin position="2678"/>
        <end position="2718"/>
    </location>
</feature>
<dbReference type="EMBL" id="LSRX01000152">
    <property type="protein sequence ID" value="OLQ06806.1"/>
    <property type="molecule type" value="Genomic_DNA"/>
</dbReference>
<dbReference type="SMART" id="SM00382">
    <property type="entry name" value="AAA"/>
    <property type="match status" value="1"/>
</dbReference>